<dbReference type="SUPFAM" id="SSF117074">
    <property type="entry name" value="Hypothetical protein PA1324"/>
    <property type="match status" value="1"/>
</dbReference>
<dbReference type="AlphaFoldDB" id="A0A6G8IL01"/>
<organism evidence="6 7">
    <name type="scientific">Hydrogenophaga crocea</name>
    <dbReference type="NCBI Taxonomy" id="2716225"/>
    <lineage>
        <taxon>Bacteria</taxon>
        <taxon>Pseudomonadati</taxon>
        <taxon>Pseudomonadota</taxon>
        <taxon>Betaproteobacteria</taxon>
        <taxon>Burkholderiales</taxon>
        <taxon>Comamonadaceae</taxon>
        <taxon>Hydrogenophaga</taxon>
    </lineage>
</organism>
<dbReference type="InterPro" id="IPR033764">
    <property type="entry name" value="Sdr_B"/>
</dbReference>
<keyword evidence="2" id="KW-0964">Secreted</keyword>
<keyword evidence="7" id="KW-1185">Reference proteome</keyword>
<evidence type="ECO:0000313" key="7">
    <source>
        <dbReference type="Proteomes" id="UP000503162"/>
    </source>
</evidence>
<dbReference type="Gene3D" id="2.60.40.10">
    <property type="entry name" value="Immunoglobulins"/>
    <property type="match status" value="1"/>
</dbReference>
<dbReference type="Proteomes" id="UP000503162">
    <property type="component" value="Chromosome"/>
</dbReference>
<comment type="subcellular location">
    <subcellularLocation>
        <location evidence="1">Secreted</location>
    </subcellularLocation>
</comment>
<evidence type="ECO:0000256" key="4">
    <source>
        <dbReference type="SAM" id="MobiDB-lite"/>
    </source>
</evidence>
<reference evidence="6 7" key="1">
    <citation type="submission" date="2020-03" db="EMBL/GenBank/DDBJ databases">
        <title>Hydrogenophaga sp. nov. isolated from cyanobacterial mat.</title>
        <authorList>
            <person name="Thorat V."/>
            <person name="Kirdat K."/>
            <person name="Tiwarekar B."/>
            <person name="Costa E.D."/>
            <person name="Yadav A."/>
        </authorList>
    </citation>
    <scope>NUCLEOTIDE SEQUENCE [LARGE SCALE GENOMIC DNA]</scope>
    <source>
        <strain evidence="6 7">BA0156</strain>
    </source>
</reference>
<feature type="region of interest" description="Disordered" evidence="4">
    <location>
        <begin position="29"/>
        <end position="72"/>
    </location>
</feature>
<dbReference type="GO" id="GO:0005576">
    <property type="term" value="C:extracellular region"/>
    <property type="evidence" value="ECO:0007669"/>
    <property type="project" value="UniProtKB-SubCell"/>
</dbReference>
<keyword evidence="3" id="KW-0732">Signal</keyword>
<dbReference type="RefSeq" id="WP_166228906.1">
    <property type="nucleotide sequence ID" value="NZ_CP049989.1"/>
</dbReference>
<dbReference type="InterPro" id="IPR013783">
    <property type="entry name" value="Ig-like_fold"/>
</dbReference>
<dbReference type="Pfam" id="PF17210">
    <property type="entry name" value="SdrD_B"/>
    <property type="match status" value="1"/>
</dbReference>
<gene>
    <name evidence="6" type="ORF">G9Q37_16680</name>
</gene>
<dbReference type="EMBL" id="CP049989">
    <property type="protein sequence ID" value="QIM53670.1"/>
    <property type="molecule type" value="Genomic_DNA"/>
</dbReference>
<sequence>MGLSAWGQAPPNPAPGGVVAQIQSLDRFQAEQERLRDQMRNRPAAYDDQFLQADDGPAPNADGQNPATEPPGLRYWLVETRADWTARKLSGQDAQHLADAGLRLQYQQETLNHGEWHLSADLRRQSGDAALSGYGPYSFAARSPSGERLTARVLGFPVSPQAFADLGLGDIGSDVTDGLSRGQRLSLGSSTLRGASLRLFTEDTDLRAGWGERGQLEGGPYAGFEPTTGQLAWLGLTQRFERQRYASAQVNRLSGAQGWSGSGVRTPLDSTGIAAAIGQGYLVSEEGQRRVRLSWVASSTQMADTPHNASGLYLEGATQWGNYRHEGGGYRLQPGLRFGDQLLSQGAQGAYWRMDAYSTRLYWGMGLDLERSDDAALFGLQGRSSAGLSANWNQRIDRRSSWGGYLQALRVRTPSGASDQNSSHASAYYQNRWVAWGDSRLRATLQRNQQLVVNAPAATGQQLEWEQDWLPADASASTTVRTTLGWARDQSAGQTDTYPTAGLDLRTSTDSGWDLSVLVRYTSRSSNLSTSRGLAGTVQGEKQLTPHWRLGASLLLNQASITLDPQAALPGAVTVSRSNERTAMVYLRYEGQSGRSFDDTPGARLGAGAGRVQGVVFFDDNRDGIQQAEEEGVPGVEVQLNGRQSVITDSRGHFEFPQVRTGAQRLGLRPESIPLPWGEAPQSRAVVEVPLRGTAIAPLGVVRTRP</sequence>
<name>A0A6G8IL01_9BURK</name>
<evidence type="ECO:0000256" key="2">
    <source>
        <dbReference type="ARBA" id="ARBA00022525"/>
    </source>
</evidence>
<evidence type="ECO:0000256" key="1">
    <source>
        <dbReference type="ARBA" id="ARBA00004613"/>
    </source>
</evidence>
<feature type="domain" description="SD-repeat containing protein B" evidence="5">
    <location>
        <begin position="615"/>
        <end position="663"/>
    </location>
</feature>
<feature type="compositionally biased region" description="Basic and acidic residues" evidence="4">
    <location>
        <begin position="29"/>
        <end position="40"/>
    </location>
</feature>
<evidence type="ECO:0000313" key="6">
    <source>
        <dbReference type="EMBL" id="QIM53670.1"/>
    </source>
</evidence>
<accession>A0A6G8IL01</accession>
<evidence type="ECO:0000259" key="5">
    <source>
        <dbReference type="Pfam" id="PF17210"/>
    </source>
</evidence>
<evidence type="ECO:0000256" key="3">
    <source>
        <dbReference type="ARBA" id="ARBA00022729"/>
    </source>
</evidence>
<dbReference type="KEGG" id="hcz:G9Q37_16680"/>
<protein>
    <recommendedName>
        <fullName evidence="5">SD-repeat containing protein B domain-containing protein</fullName>
    </recommendedName>
</protein>
<proteinExistence type="predicted"/>